<reference evidence="4 5" key="1">
    <citation type="journal article" date="2015" name="Sci. Rep.">
        <title>Genome of the facultative scuticociliatosis pathogen Pseudocohnilembus persalinus provides insight into its virulence through horizontal gene transfer.</title>
        <authorList>
            <person name="Xiong J."/>
            <person name="Wang G."/>
            <person name="Cheng J."/>
            <person name="Tian M."/>
            <person name="Pan X."/>
            <person name="Warren A."/>
            <person name="Jiang C."/>
            <person name="Yuan D."/>
            <person name="Miao W."/>
        </authorList>
    </citation>
    <scope>NUCLEOTIDE SEQUENCE [LARGE SCALE GENOMIC DNA]</scope>
    <source>
        <strain evidence="4">36N120E</strain>
    </source>
</reference>
<feature type="region of interest" description="Disordered" evidence="2">
    <location>
        <begin position="392"/>
        <end position="417"/>
    </location>
</feature>
<evidence type="ECO:0000313" key="5">
    <source>
        <dbReference type="Proteomes" id="UP000054937"/>
    </source>
</evidence>
<dbReference type="AlphaFoldDB" id="A0A0V0R3Y8"/>
<proteinExistence type="predicted"/>
<dbReference type="Gene3D" id="2.60.120.10">
    <property type="entry name" value="Jelly Rolls"/>
    <property type="match status" value="2"/>
</dbReference>
<gene>
    <name evidence="4" type="ORF">PPERSA_05873</name>
</gene>
<feature type="compositionally biased region" description="Basic and acidic residues" evidence="2">
    <location>
        <begin position="397"/>
        <end position="411"/>
    </location>
</feature>
<feature type="coiled-coil region" evidence="1">
    <location>
        <begin position="17"/>
        <end position="44"/>
    </location>
</feature>
<sequence>MEDAVEKKYWEYLDNKQKESMEELENWNQKLQKNQLEYEIIIQKIKEGQTYMDIFSNSIQLMHQNKQQNGENIFGMESSKLKPFSNNQKIGSDDHMFNANLLNSLDKNNSQLRQVTSSFKSISDIEEVEEKPYINQQEVKIGNQFQSQSVMNQNKNNTSVNQQFKSIQNKPDIYEFVMDEKNNFSGNDSLSCRYQKKLEQSKVTQKNNGFIDILFKSSNSTKQMLSSLPLNMKKSKLGCSSENLKGGPALIEIILKETRRKLEINFAHQILKQFSLFQKYPQILENEDNLKLLLQKMQIEYQPKNTCLFQVGDRGDKLYIVLKGSVYLLIEQLNPKQNTHKAKLQTKNSNLKNDLQSDNSDFESKNDCDNDNLKKDTKVLDYKNQKQQEKILQNQENQEKNKRKNKDDKGNLKIKQKKKKLTSVKDLWKIKEPAEGAFQQLKQKISKNKIEQAIKEEFEGVINGVNSELLTYKQLCQKFDKILPHLRVPLLIKGQNTYFGEDEILNKEEIRNHQVIVESETCELYAINSKILIKLLKDYYTLNNFLEEYDFNRKQHEQIEQKVQKNVQEYLPLVKQLGGLQKEKPFFLNQNDKNNQQINGIQSQPLIPNQLIQIDEQKKKLDLVISTSQRENIQSLQLITENQYVNDQHQRKILEAENLEQIIEEEKYDFDKILSGYNYTQDQLCEISKKKLRTNEMYCNQEFLKLKQQNAFQKSNQKMKTQESYIENGSFTSPRYGTKLQSQSEYETLISQRKSAKSISFDQKYAKIQKNILKDNNLPQKNDINQQESQNIQVQTDLTERYINNKNDYEQFKKNKSLVNNIQHEQTLDVRRS</sequence>
<dbReference type="InterPro" id="IPR018490">
    <property type="entry name" value="cNMP-bd_dom_sf"/>
</dbReference>
<dbReference type="InterPro" id="IPR000595">
    <property type="entry name" value="cNMP-bd_dom"/>
</dbReference>
<dbReference type="InterPro" id="IPR014710">
    <property type="entry name" value="RmlC-like_jellyroll"/>
</dbReference>
<evidence type="ECO:0000256" key="1">
    <source>
        <dbReference type="SAM" id="Coils"/>
    </source>
</evidence>
<feature type="compositionally biased region" description="Polar residues" evidence="2">
    <location>
        <begin position="345"/>
        <end position="359"/>
    </location>
</feature>
<dbReference type="Proteomes" id="UP000054937">
    <property type="component" value="Unassembled WGS sequence"/>
</dbReference>
<evidence type="ECO:0000313" key="4">
    <source>
        <dbReference type="EMBL" id="KRX09204.1"/>
    </source>
</evidence>
<accession>A0A0V0R3Y8</accession>
<keyword evidence="1" id="KW-0175">Coiled coil</keyword>
<evidence type="ECO:0000256" key="2">
    <source>
        <dbReference type="SAM" id="MobiDB-lite"/>
    </source>
</evidence>
<organism evidence="4 5">
    <name type="scientific">Pseudocohnilembus persalinus</name>
    <name type="common">Ciliate</name>
    <dbReference type="NCBI Taxonomy" id="266149"/>
    <lineage>
        <taxon>Eukaryota</taxon>
        <taxon>Sar</taxon>
        <taxon>Alveolata</taxon>
        <taxon>Ciliophora</taxon>
        <taxon>Intramacronucleata</taxon>
        <taxon>Oligohymenophorea</taxon>
        <taxon>Scuticociliatia</taxon>
        <taxon>Philasterida</taxon>
        <taxon>Pseudocohnilembidae</taxon>
        <taxon>Pseudocohnilembus</taxon>
    </lineage>
</organism>
<feature type="domain" description="Cyclic nucleotide-binding" evidence="3">
    <location>
        <begin position="280"/>
        <end position="331"/>
    </location>
</feature>
<name>A0A0V0R3Y8_PSEPJ</name>
<feature type="region of interest" description="Disordered" evidence="2">
    <location>
        <begin position="344"/>
        <end position="374"/>
    </location>
</feature>
<dbReference type="EMBL" id="LDAU01000053">
    <property type="protein sequence ID" value="KRX09204.1"/>
    <property type="molecule type" value="Genomic_DNA"/>
</dbReference>
<keyword evidence="5" id="KW-1185">Reference proteome</keyword>
<feature type="compositionally biased region" description="Basic and acidic residues" evidence="2">
    <location>
        <begin position="362"/>
        <end position="374"/>
    </location>
</feature>
<dbReference type="PROSITE" id="PS50042">
    <property type="entry name" value="CNMP_BINDING_3"/>
    <property type="match status" value="1"/>
</dbReference>
<protein>
    <submittedName>
        <fullName evidence="4">Cyclic nucleotide-binding protein</fullName>
    </submittedName>
</protein>
<dbReference type="SUPFAM" id="SSF51206">
    <property type="entry name" value="cAMP-binding domain-like"/>
    <property type="match status" value="1"/>
</dbReference>
<evidence type="ECO:0000259" key="3">
    <source>
        <dbReference type="PROSITE" id="PS50042"/>
    </source>
</evidence>
<dbReference type="InParanoid" id="A0A0V0R3Y8"/>
<comment type="caution">
    <text evidence="4">The sequence shown here is derived from an EMBL/GenBank/DDBJ whole genome shotgun (WGS) entry which is preliminary data.</text>
</comment>